<dbReference type="SUPFAM" id="SSF55961">
    <property type="entry name" value="Bet v1-like"/>
    <property type="match status" value="1"/>
</dbReference>
<feature type="domain" description="Bet v I/Major latex protein" evidence="1">
    <location>
        <begin position="5"/>
        <end position="140"/>
    </location>
</feature>
<keyword evidence="3" id="KW-1185">Reference proteome</keyword>
<name>A0AAU9R9J5_THLAR</name>
<dbReference type="PANTHER" id="PTHR31907">
    <property type="entry name" value="MLP-LIKE PROTEIN 423"/>
    <property type="match status" value="1"/>
</dbReference>
<dbReference type="Gene3D" id="3.30.530.20">
    <property type="match status" value="2"/>
</dbReference>
<organism evidence="2 3">
    <name type="scientific">Thlaspi arvense</name>
    <name type="common">Field penny-cress</name>
    <dbReference type="NCBI Taxonomy" id="13288"/>
    <lineage>
        <taxon>Eukaryota</taxon>
        <taxon>Viridiplantae</taxon>
        <taxon>Streptophyta</taxon>
        <taxon>Embryophyta</taxon>
        <taxon>Tracheophyta</taxon>
        <taxon>Spermatophyta</taxon>
        <taxon>Magnoliopsida</taxon>
        <taxon>eudicotyledons</taxon>
        <taxon>Gunneridae</taxon>
        <taxon>Pentapetalae</taxon>
        <taxon>rosids</taxon>
        <taxon>malvids</taxon>
        <taxon>Brassicales</taxon>
        <taxon>Brassicaceae</taxon>
        <taxon>Thlaspideae</taxon>
        <taxon>Thlaspi</taxon>
    </lineage>
</organism>
<dbReference type="InterPro" id="IPR051761">
    <property type="entry name" value="MLP-like_ligand-binding"/>
</dbReference>
<dbReference type="SMART" id="SM01037">
    <property type="entry name" value="Bet_v_1"/>
    <property type="match status" value="1"/>
</dbReference>
<reference evidence="2 3" key="1">
    <citation type="submission" date="2022-03" db="EMBL/GenBank/DDBJ databases">
        <authorList>
            <person name="Nunn A."/>
            <person name="Chopra R."/>
            <person name="Nunn A."/>
            <person name="Contreras Garrido A."/>
        </authorList>
    </citation>
    <scope>NUCLEOTIDE SEQUENCE [LARGE SCALE GENOMIC DNA]</scope>
</reference>
<dbReference type="EMBL" id="OU466857">
    <property type="protein sequence ID" value="CAH2033765.1"/>
    <property type="molecule type" value="Genomic_DNA"/>
</dbReference>
<dbReference type="InterPro" id="IPR000916">
    <property type="entry name" value="Bet_v_I/MLP"/>
</dbReference>
<dbReference type="AlphaFoldDB" id="A0AAU9R9J5"/>
<evidence type="ECO:0000313" key="2">
    <source>
        <dbReference type="EMBL" id="CAH2033765.1"/>
    </source>
</evidence>
<feature type="non-terminal residue" evidence="2">
    <location>
        <position position="142"/>
    </location>
</feature>
<evidence type="ECO:0000259" key="1">
    <source>
        <dbReference type="SMART" id="SM01037"/>
    </source>
</evidence>
<accession>A0AAU9R9J5</accession>
<gene>
    <name evidence="2" type="ORF">TAV2_LOCUS3993</name>
</gene>
<protein>
    <recommendedName>
        <fullName evidence="1">Bet v I/Major latex protein domain-containing protein</fullName>
    </recommendedName>
</protein>
<dbReference type="Proteomes" id="UP000836841">
    <property type="component" value="Chromosome 1"/>
</dbReference>
<proteinExistence type="predicted"/>
<dbReference type="InterPro" id="IPR023393">
    <property type="entry name" value="START-like_dom_sf"/>
</dbReference>
<dbReference type="GO" id="GO:0006952">
    <property type="term" value="P:defense response"/>
    <property type="evidence" value="ECO:0007669"/>
    <property type="project" value="InterPro"/>
</dbReference>
<evidence type="ECO:0000313" key="3">
    <source>
        <dbReference type="Proteomes" id="UP000836841"/>
    </source>
</evidence>
<sequence>RKRMVLNGYLSVEFDIKSPANEFFQTYIEIMDLPKANAMVKTEVIAFGKKKTTYRMCGFHISEWYKTLRGTIDKATWQNPDFYRKLEGTMTVTHVEDNDRDRATLTVEYEKTRPDIEDPKSIMDTIVDFFKELDKYLLESLK</sequence>